<dbReference type="Gene3D" id="3.80.10.10">
    <property type="entry name" value="Ribonuclease Inhibitor"/>
    <property type="match status" value="1"/>
</dbReference>
<dbReference type="InterPro" id="IPR032675">
    <property type="entry name" value="LRR_dom_sf"/>
</dbReference>
<sequence>MPASTLPASPLLRLPDELLVMIADCFRAMDSSTASNRALESFAGVNRRLNVVVTPISWQTHALYWGPNSRNKSYEALGRHGKHVKDLAVVLSSHASEFANGFDNVAERVLFCPNITELTLETQATNYRHFGTGSVDNDEDGQFGPVDLGALLAPLQALAPQLQSMDILTNWNTQGLAEDVSSLLRSTRDLRLLSLSPYDVDASFAFDETIPALGCMPFLTSLAVQTSDFLPENAVVCLPALKRLEVAELEPAGLARIHHSVGDTLETLVIENWSDDDNNGTSDSHAKPLLFPRLRRLHLSIYLMPENLLSPFFDSASPIETLSVFSLTAGIFDDLKVFLQKKRRQTLTKLIIENRDDKLVRIGGDGGPEGRRIWRELDIAEDQRIKDCLDWAATRDIVVVVPWCKPPESSAIARTSPTVSA</sequence>
<name>A0A2S5BE71_9BASI</name>
<reference evidence="1 2" key="1">
    <citation type="journal article" date="2018" name="Front. Microbiol.">
        <title>Prospects for Fungal Bioremediation of Acidic Radioactive Waste Sites: Characterization and Genome Sequence of Rhodotorula taiwanensis MD1149.</title>
        <authorList>
            <person name="Tkavc R."/>
            <person name="Matrosova V.Y."/>
            <person name="Grichenko O.E."/>
            <person name="Gostincar C."/>
            <person name="Volpe R.P."/>
            <person name="Klimenkova P."/>
            <person name="Gaidamakova E.K."/>
            <person name="Zhou C.E."/>
            <person name="Stewart B.J."/>
            <person name="Lyman M.G."/>
            <person name="Malfatti S.A."/>
            <person name="Rubinfeld B."/>
            <person name="Courtot M."/>
            <person name="Singh J."/>
            <person name="Dalgard C.L."/>
            <person name="Hamilton T."/>
            <person name="Frey K.G."/>
            <person name="Gunde-Cimerman N."/>
            <person name="Dugan L."/>
            <person name="Daly M.J."/>
        </authorList>
    </citation>
    <scope>NUCLEOTIDE SEQUENCE [LARGE SCALE GENOMIC DNA]</scope>
    <source>
        <strain evidence="1 2">MD1149</strain>
    </source>
</reference>
<dbReference type="EMBL" id="PJQD01000020">
    <property type="protein sequence ID" value="POY75051.1"/>
    <property type="molecule type" value="Genomic_DNA"/>
</dbReference>
<keyword evidence="2" id="KW-1185">Reference proteome</keyword>
<evidence type="ECO:0000313" key="2">
    <source>
        <dbReference type="Proteomes" id="UP000237144"/>
    </source>
</evidence>
<gene>
    <name evidence="1" type="ORF">BMF94_2027</name>
</gene>
<proteinExistence type="predicted"/>
<dbReference type="AlphaFoldDB" id="A0A2S5BE71"/>
<accession>A0A2S5BE71</accession>
<dbReference type="SUPFAM" id="SSF52047">
    <property type="entry name" value="RNI-like"/>
    <property type="match status" value="1"/>
</dbReference>
<dbReference type="Proteomes" id="UP000237144">
    <property type="component" value="Unassembled WGS sequence"/>
</dbReference>
<evidence type="ECO:0000313" key="1">
    <source>
        <dbReference type="EMBL" id="POY75051.1"/>
    </source>
</evidence>
<protein>
    <recommendedName>
        <fullName evidence="3">F-box domain-containing protein</fullName>
    </recommendedName>
</protein>
<evidence type="ECO:0008006" key="3">
    <source>
        <dbReference type="Google" id="ProtNLM"/>
    </source>
</evidence>
<organism evidence="1 2">
    <name type="scientific">Rhodotorula taiwanensis</name>
    <dbReference type="NCBI Taxonomy" id="741276"/>
    <lineage>
        <taxon>Eukaryota</taxon>
        <taxon>Fungi</taxon>
        <taxon>Dikarya</taxon>
        <taxon>Basidiomycota</taxon>
        <taxon>Pucciniomycotina</taxon>
        <taxon>Microbotryomycetes</taxon>
        <taxon>Sporidiobolales</taxon>
        <taxon>Sporidiobolaceae</taxon>
        <taxon>Rhodotorula</taxon>
    </lineage>
</organism>
<comment type="caution">
    <text evidence="1">The sequence shown here is derived from an EMBL/GenBank/DDBJ whole genome shotgun (WGS) entry which is preliminary data.</text>
</comment>